<evidence type="ECO:0000313" key="1">
    <source>
        <dbReference type="EMBL" id="GBP86336.1"/>
    </source>
</evidence>
<dbReference type="EMBL" id="BGZK01001788">
    <property type="protein sequence ID" value="GBP86336.1"/>
    <property type="molecule type" value="Genomic_DNA"/>
</dbReference>
<keyword evidence="2" id="KW-1185">Reference proteome</keyword>
<accession>A0A4C1ZCN2</accession>
<proteinExistence type="predicted"/>
<comment type="caution">
    <text evidence="1">The sequence shown here is derived from an EMBL/GenBank/DDBJ whole genome shotgun (WGS) entry which is preliminary data.</text>
</comment>
<evidence type="ECO:0000313" key="2">
    <source>
        <dbReference type="Proteomes" id="UP000299102"/>
    </source>
</evidence>
<name>A0A4C1ZCN2_EUMVA</name>
<dbReference type="AlphaFoldDB" id="A0A4C1ZCN2"/>
<sequence>MTENETAMVRIGLDMGTDDTKNFYSTFDNVISPLSTSNAFRSTFQKVNFHLIGIQNTETDSGNCASRTERLAFEFCAPAAAARRRRRNAAFVLPFEKSRTRAARSRLSPFLLLNVF</sequence>
<organism evidence="1 2">
    <name type="scientific">Eumeta variegata</name>
    <name type="common">Bagworm moth</name>
    <name type="synonym">Eumeta japonica</name>
    <dbReference type="NCBI Taxonomy" id="151549"/>
    <lineage>
        <taxon>Eukaryota</taxon>
        <taxon>Metazoa</taxon>
        <taxon>Ecdysozoa</taxon>
        <taxon>Arthropoda</taxon>
        <taxon>Hexapoda</taxon>
        <taxon>Insecta</taxon>
        <taxon>Pterygota</taxon>
        <taxon>Neoptera</taxon>
        <taxon>Endopterygota</taxon>
        <taxon>Lepidoptera</taxon>
        <taxon>Glossata</taxon>
        <taxon>Ditrysia</taxon>
        <taxon>Tineoidea</taxon>
        <taxon>Psychidae</taxon>
        <taxon>Oiketicinae</taxon>
        <taxon>Eumeta</taxon>
    </lineage>
</organism>
<protein>
    <submittedName>
        <fullName evidence="1">Uncharacterized protein</fullName>
    </submittedName>
</protein>
<gene>
    <name evidence="1" type="ORF">EVAR_62939_1</name>
</gene>
<dbReference type="Proteomes" id="UP000299102">
    <property type="component" value="Unassembled WGS sequence"/>
</dbReference>
<reference evidence="1 2" key="1">
    <citation type="journal article" date="2019" name="Commun. Biol.">
        <title>The bagworm genome reveals a unique fibroin gene that provides high tensile strength.</title>
        <authorList>
            <person name="Kono N."/>
            <person name="Nakamura H."/>
            <person name="Ohtoshi R."/>
            <person name="Tomita M."/>
            <person name="Numata K."/>
            <person name="Arakawa K."/>
        </authorList>
    </citation>
    <scope>NUCLEOTIDE SEQUENCE [LARGE SCALE GENOMIC DNA]</scope>
</reference>